<keyword evidence="1" id="KW-0732">Signal</keyword>
<organism evidence="2 3">
    <name type="scientific">Eiseniibacteriota bacterium</name>
    <dbReference type="NCBI Taxonomy" id="2212470"/>
    <lineage>
        <taxon>Bacteria</taxon>
        <taxon>Candidatus Eiseniibacteriota</taxon>
    </lineage>
</organism>
<evidence type="ECO:0008006" key="4">
    <source>
        <dbReference type="Google" id="ProtNLM"/>
    </source>
</evidence>
<comment type="caution">
    <text evidence="2">The sequence shown here is derived from an EMBL/GenBank/DDBJ whole genome shotgun (WGS) entry which is preliminary data.</text>
</comment>
<dbReference type="Proteomes" id="UP000316609">
    <property type="component" value="Unassembled WGS sequence"/>
</dbReference>
<feature type="chain" id="PRO_5021720327" description="VCBS repeat-containing protein" evidence="1">
    <location>
        <begin position="31"/>
        <end position="384"/>
    </location>
</feature>
<dbReference type="EMBL" id="VBOY01000093">
    <property type="protein sequence ID" value="TMQ64166.1"/>
    <property type="molecule type" value="Genomic_DNA"/>
</dbReference>
<evidence type="ECO:0000313" key="2">
    <source>
        <dbReference type="EMBL" id="TMQ64166.1"/>
    </source>
</evidence>
<reference evidence="2 3" key="1">
    <citation type="journal article" date="2019" name="Nat. Microbiol.">
        <title>Mediterranean grassland soil C-N compound turnover is dependent on rainfall and depth, and is mediated by genomically divergent microorganisms.</title>
        <authorList>
            <person name="Diamond S."/>
            <person name="Andeer P.F."/>
            <person name="Li Z."/>
            <person name="Crits-Christoph A."/>
            <person name="Burstein D."/>
            <person name="Anantharaman K."/>
            <person name="Lane K.R."/>
            <person name="Thomas B.C."/>
            <person name="Pan C."/>
            <person name="Northen T.R."/>
            <person name="Banfield J.F."/>
        </authorList>
    </citation>
    <scope>NUCLEOTIDE SEQUENCE [LARGE SCALE GENOMIC DNA]</scope>
    <source>
        <strain evidence="2">WS_8</strain>
    </source>
</reference>
<sequence>MSRHATSPLGVFPALLALATLVTLAGPARAQTIKPWVPPSADSLLIWASQAKTLFQTNQGDSAGGSNFRPYERIGTMGRRLLRSLGEGHLIQAHAIATVLDSLGLDTEVRVDPELPHFVLLMVRNPYRRTADAVGFIYWYREHDLRVQGSVFRGGTKPEMRVWWTGQEHSPYTLGVVDHSRDESKMYLSLYRLSPSGAFWNLVQVEELGPERSPGGAAAWVDINGDDHPELVTWIKDPGDSLFEECSDCPSLINEFVFVERPEGFRLHDIRLLPSAYASFVQFVRLLRGHHDAQASRLLKNPVQLKQAVADGWAMGRGAKTWKVELAEADSPWPRWLALRFRGPRGPRRYVVRFEQSGGRWVISGWEARAVSTPTPSPSGPRAR</sequence>
<gene>
    <name evidence="2" type="ORF">E6K78_09735</name>
</gene>
<protein>
    <recommendedName>
        <fullName evidence="4">VCBS repeat-containing protein</fullName>
    </recommendedName>
</protein>
<proteinExistence type="predicted"/>
<dbReference type="AlphaFoldDB" id="A0A538TKM1"/>
<accession>A0A538TKM1</accession>
<evidence type="ECO:0000313" key="3">
    <source>
        <dbReference type="Proteomes" id="UP000316609"/>
    </source>
</evidence>
<feature type="signal peptide" evidence="1">
    <location>
        <begin position="1"/>
        <end position="30"/>
    </location>
</feature>
<evidence type="ECO:0000256" key="1">
    <source>
        <dbReference type="SAM" id="SignalP"/>
    </source>
</evidence>
<name>A0A538TKM1_UNCEI</name>